<keyword evidence="3" id="KW-1003">Cell membrane</keyword>
<dbReference type="InterPro" id="IPR035906">
    <property type="entry name" value="MetI-like_sf"/>
</dbReference>
<proteinExistence type="predicted"/>
<dbReference type="EMBL" id="UINC01001626">
    <property type="protein sequence ID" value="SUZ85227.1"/>
    <property type="molecule type" value="Genomic_DNA"/>
</dbReference>
<keyword evidence="2" id="KW-0813">Transport</keyword>
<evidence type="ECO:0000259" key="8">
    <source>
        <dbReference type="PROSITE" id="PS50928"/>
    </source>
</evidence>
<evidence type="ECO:0000256" key="6">
    <source>
        <dbReference type="ARBA" id="ARBA00023136"/>
    </source>
</evidence>
<gene>
    <name evidence="9" type="ORF">METZ01_LOCUS38081</name>
</gene>
<feature type="domain" description="ABC transmembrane type-1" evidence="8">
    <location>
        <begin position="33"/>
        <end position="238"/>
    </location>
</feature>
<evidence type="ECO:0000313" key="9">
    <source>
        <dbReference type="EMBL" id="SUZ85227.1"/>
    </source>
</evidence>
<dbReference type="PROSITE" id="PS50928">
    <property type="entry name" value="ABC_TM1"/>
    <property type="match status" value="2"/>
</dbReference>
<feature type="transmembrane region" description="Helical" evidence="7">
    <location>
        <begin position="217"/>
        <end position="237"/>
    </location>
</feature>
<reference evidence="9" key="1">
    <citation type="submission" date="2018-05" db="EMBL/GenBank/DDBJ databases">
        <authorList>
            <person name="Lanie J.A."/>
            <person name="Ng W.-L."/>
            <person name="Kazmierczak K.M."/>
            <person name="Andrzejewski T.M."/>
            <person name="Davidsen T.M."/>
            <person name="Wayne K.J."/>
            <person name="Tettelin H."/>
            <person name="Glass J.I."/>
            <person name="Rusch D."/>
            <person name="Podicherti R."/>
            <person name="Tsui H.-C.T."/>
            <person name="Winkler M.E."/>
        </authorList>
    </citation>
    <scope>NUCLEOTIDE SEQUENCE</scope>
</reference>
<evidence type="ECO:0000256" key="2">
    <source>
        <dbReference type="ARBA" id="ARBA00022448"/>
    </source>
</evidence>
<sequence>MLLLPIAILFIKLFSEPGKNFSYLWDTVLIDYTFNTFYLILITSLFTLLFGLFPAWIISNYRFIGRNFYDLVLFLPLAIPSYIMGFTYIDILSFTGPVQSFLRNTFPLLAPYFNIDYLQIEILGILLGLALYPYVYTAARVAFSLLGSNYIDLSKSLGLSTIKSFYKIILPLSRPAIFSGLFLVFMEVLNEYGAVKYFGINTYTTGIFKAWFSLGDIGTAIQLACLLLLVVFFFFVLEKISSSKTKFFYETNALVQRLLYVSKDKLLFFHLVCSIPFILGFFIPFIFIVNNVFQTYSSIDFVRLFTLSFNTIFVSSLSSFIIIIVALFFLFIEKISKTKINTIISHLISLGYAIPGAVIGLGLIMLFSNIIDSFFSVSLIGSFYVLIYAYVIRFLAVGKSPIKSSLEKHPESYDDTGKNLGLGPFKLLQKIHLPINKFALISAFILTFIDIMKELPITLILRPFNFDTLATQTYEFAIEEMLPLSSSYSLSIIIIGSMLLLFLKNVINKQLNVS</sequence>
<feature type="transmembrane region" description="Helical" evidence="7">
    <location>
        <begin position="122"/>
        <end position="143"/>
    </location>
</feature>
<feature type="transmembrane region" description="Helical" evidence="7">
    <location>
        <begin position="309"/>
        <end position="332"/>
    </location>
</feature>
<keyword evidence="5 7" id="KW-1133">Transmembrane helix</keyword>
<feature type="transmembrane region" description="Helical" evidence="7">
    <location>
        <begin position="373"/>
        <end position="396"/>
    </location>
</feature>
<dbReference type="InterPro" id="IPR000515">
    <property type="entry name" value="MetI-like"/>
</dbReference>
<evidence type="ECO:0000256" key="4">
    <source>
        <dbReference type="ARBA" id="ARBA00022692"/>
    </source>
</evidence>
<keyword evidence="4 7" id="KW-0812">Transmembrane</keyword>
<dbReference type="SUPFAM" id="SSF161098">
    <property type="entry name" value="MetI-like"/>
    <property type="match status" value="2"/>
</dbReference>
<dbReference type="PANTHER" id="PTHR30183:SF2">
    <property type="entry name" value="IRON UTILIZATION PROTEIN"/>
    <property type="match status" value="1"/>
</dbReference>
<dbReference type="GO" id="GO:0055085">
    <property type="term" value="P:transmembrane transport"/>
    <property type="evidence" value="ECO:0007669"/>
    <property type="project" value="InterPro"/>
</dbReference>
<feature type="domain" description="ABC transmembrane type-1" evidence="8">
    <location>
        <begin position="308"/>
        <end position="503"/>
    </location>
</feature>
<feature type="transmembrane region" description="Helical" evidence="7">
    <location>
        <begin position="164"/>
        <end position="186"/>
    </location>
</feature>
<organism evidence="9">
    <name type="scientific">marine metagenome</name>
    <dbReference type="NCBI Taxonomy" id="408172"/>
    <lineage>
        <taxon>unclassified sequences</taxon>
        <taxon>metagenomes</taxon>
        <taxon>ecological metagenomes</taxon>
    </lineage>
</organism>
<dbReference type="CDD" id="cd06261">
    <property type="entry name" value="TM_PBP2"/>
    <property type="match status" value="2"/>
</dbReference>
<protein>
    <recommendedName>
        <fullName evidence="8">ABC transmembrane type-1 domain-containing protein</fullName>
    </recommendedName>
</protein>
<feature type="transmembrane region" description="Helical" evidence="7">
    <location>
        <begin position="266"/>
        <end position="289"/>
    </location>
</feature>
<evidence type="ECO:0000256" key="7">
    <source>
        <dbReference type="SAM" id="Phobius"/>
    </source>
</evidence>
<dbReference type="Gene3D" id="1.10.3720.10">
    <property type="entry name" value="MetI-like"/>
    <property type="match status" value="2"/>
</dbReference>
<feature type="transmembrane region" description="Helical" evidence="7">
    <location>
        <begin position="39"/>
        <end position="59"/>
    </location>
</feature>
<evidence type="ECO:0000256" key="1">
    <source>
        <dbReference type="ARBA" id="ARBA00004651"/>
    </source>
</evidence>
<feature type="transmembrane region" description="Helical" evidence="7">
    <location>
        <begin position="344"/>
        <end position="367"/>
    </location>
</feature>
<comment type="subcellular location">
    <subcellularLocation>
        <location evidence="1">Cell membrane</location>
        <topology evidence="1">Multi-pass membrane protein</topology>
    </subcellularLocation>
</comment>
<evidence type="ECO:0000256" key="5">
    <source>
        <dbReference type="ARBA" id="ARBA00022989"/>
    </source>
</evidence>
<dbReference type="PANTHER" id="PTHR30183">
    <property type="entry name" value="MOLYBDENUM TRANSPORT SYSTEM PERMEASE PROTEIN MODB"/>
    <property type="match status" value="1"/>
</dbReference>
<name>A0A381R5U7_9ZZZZ</name>
<feature type="transmembrane region" description="Helical" evidence="7">
    <location>
        <begin position="438"/>
        <end position="461"/>
    </location>
</feature>
<dbReference type="Pfam" id="PF00528">
    <property type="entry name" value="BPD_transp_1"/>
    <property type="match status" value="1"/>
</dbReference>
<keyword evidence="6 7" id="KW-0472">Membrane</keyword>
<feature type="transmembrane region" description="Helical" evidence="7">
    <location>
        <begin position="71"/>
        <end position="89"/>
    </location>
</feature>
<evidence type="ECO:0000256" key="3">
    <source>
        <dbReference type="ARBA" id="ARBA00022475"/>
    </source>
</evidence>
<dbReference type="GO" id="GO:0005886">
    <property type="term" value="C:plasma membrane"/>
    <property type="evidence" value="ECO:0007669"/>
    <property type="project" value="UniProtKB-SubCell"/>
</dbReference>
<dbReference type="AlphaFoldDB" id="A0A381R5U7"/>
<feature type="transmembrane region" description="Helical" evidence="7">
    <location>
        <begin position="481"/>
        <end position="503"/>
    </location>
</feature>
<accession>A0A381R5U7</accession>